<gene>
    <name evidence="2" type="ORF">SAMN02745725_03055</name>
</gene>
<protein>
    <submittedName>
        <fullName evidence="2">Stress responsive A/B Barrel Domain</fullName>
    </submittedName>
</protein>
<dbReference type="EMBL" id="FQYQ01000039">
    <property type="protein sequence ID" value="SHJ67741.1"/>
    <property type="molecule type" value="Genomic_DNA"/>
</dbReference>
<feature type="domain" description="Stress-response A/B barrel" evidence="1">
    <location>
        <begin position="2"/>
        <end position="98"/>
    </location>
</feature>
<dbReference type="AlphaFoldDB" id="A0A1M6L959"/>
<name>A0A1M6L959_PSEXY</name>
<dbReference type="OrthoDB" id="2047664at2"/>
<dbReference type="Gene3D" id="3.30.70.100">
    <property type="match status" value="1"/>
</dbReference>
<organism evidence="2 3">
    <name type="scientific">Pseudobutyrivibrio xylanivorans DSM 14809</name>
    <dbReference type="NCBI Taxonomy" id="1123012"/>
    <lineage>
        <taxon>Bacteria</taxon>
        <taxon>Bacillati</taxon>
        <taxon>Bacillota</taxon>
        <taxon>Clostridia</taxon>
        <taxon>Lachnospirales</taxon>
        <taxon>Lachnospiraceae</taxon>
        <taxon>Pseudobutyrivibrio</taxon>
    </lineage>
</organism>
<dbReference type="PROSITE" id="PS51502">
    <property type="entry name" value="S_R_A_B_BARREL"/>
    <property type="match status" value="1"/>
</dbReference>
<accession>A0A1M6L959</accession>
<evidence type="ECO:0000313" key="3">
    <source>
        <dbReference type="Proteomes" id="UP000184185"/>
    </source>
</evidence>
<reference evidence="2 3" key="1">
    <citation type="submission" date="2016-11" db="EMBL/GenBank/DDBJ databases">
        <authorList>
            <person name="Jaros S."/>
            <person name="Januszkiewicz K."/>
            <person name="Wedrychowicz H."/>
        </authorList>
    </citation>
    <scope>NUCLEOTIDE SEQUENCE [LARGE SCALE GENOMIC DNA]</scope>
    <source>
        <strain evidence="2 3">DSM 14809</strain>
    </source>
</reference>
<dbReference type="Pfam" id="PF07876">
    <property type="entry name" value="Dabb"/>
    <property type="match status" value="1"/>
</dbReference>
<keyword evidence="3" id="KW-1185">Reference proteome</keyword>
<dbReference type="Proteomes" id="UP000184185">
    <property type="component" value="Unassembled WGS sequence"/>
</dbReference>
<dbReference type="SMART" id="SM00886">
    <property type="entry name" value="Dabb"/>
    <property type="match status" value="1"/>
</dbReference>
<dbReference type="RefSeq" id="WP_072919579.1">
    <property type="nucleotide sequence ID" value="NZ_FQYQ01000039.1"/>
</dbReference>
<evidence type="ECO:0000313" key="2">
    <source>
        <dbReference type="EMBL" id="SHJ67741.1"/>
    </source>
</evidence>
<dbReference type="SUPFAM" id="SSF54909">
    <property type="entry name" value="Dimeric alpha+beta barrel"/>
    <property type="match status" value="1"/>
</dbReference>
<sequence length="100" mass="11303">MVKHIIIWKLQDKCFGPNIDSIKTNMKTRLEDLNGKIPGVQSIVVHTDCLSSSNGDVAMEAVFDNEEAVKSYKQNELRLEVTKEVVVPFVDVTTHVEFKL</sequence>
<dbReference type="InterPro" id="IPR011008">
    <property type="entry name" value="Dimeric_a/b-barrel"/>
</dbReference>
<dbReference type="InterPro" id="IPR013097">
    <property type="entry name" value="Dabb"/>
</dbReference>
<proteinExistence type="predicted"/>
<evidence type="ECO:0000259" key="1">
    <source>
        <dbReference type="PROSITE" id="PS51502"/>
    </source>
</evidence>